<dbReference type="Proteomes" id="UP000829398">
    <property type="component" value="Chromosome 6"/>
</dbReference>
<proteinExistence type="predicted"/>
<gene>
    <name evidence="1" type="ORF">KPL71_017427</name>
</gene>
<evidence type="ECO:0000313" key="1">
    <source>
        <dbReference type="EMBL" id="KAH9734608.1"/>
    </source>
</evidence>
<evidence type="ECO:0000313" key="2">
    <source>
        <dbReference type="Proteomes" id="UP000829398"/>
    </source>
</evidence>
<comment type="caution">
    <text evidence="1">The sequence shown here is derived from an EMBL/GenBank/DDBJ whole genome shotgun (WGS) entry which is preliminary data.</text>
</comment>
<protein>
    <submittedName>
        <fullName evidence="1">Eukaryotic aspartyl protease family protein</fullName>
    </submittedName>
</protein>
<sequence length="447" mass="47865">MWNPRGLILAVLALLVQVSVVYSVVLPLERAFPLNQPVQLSQLRARDRVRHSRILQGVVEFPVQGSSDPFLIGSSTARIVSCSDPLCASEIQTTATQCPSGSNQCSYSFEYGDGSGTSGSYIYDTLYFDAILGESLIANSTALIVFGCSTYQTGDLSKTDKAIDGIFGFGQGDLSVISQLASRGITPRVFSHCLKGQGNGGENLNSSNAKVNSSLRANISLVLTADMMGIMLLGPHYNLNLHGITVNGQLLSIDPSAFAASNNRETIVDSGTTLTYLVEEAFDPFVSAITATVSQSVTPTMSKGKQCYLVSNSVSDIFPRVSLNFEGGASMVLKPEEYLIHLGFYDGAAMWCIGFEKSPGGVSILGDLVLKDKIFVYDLARQRVGWANYDLNVSITSGKDQFMSAGQLSMSSSSIEMLFKISGLWVGVASILLLGNSVISLLRVFPP</sequence>
<dbReference type="EMBL" id="CM039175">
    <property type="protein sequence ID" value="KAH9734608.1"/>
    <property type="molecule type" value="Genomic_DNA"/>
</dbReference>
<reference evidence="2" key="1">
    <citation type="journal article" date="2023" name="Hortic. Res.">
        <title>A chromosome-level phased genome enabling allele-level studies in sweet orange: a case study on citrus Huanglongbing tolerance.</title>
        <authorList>
            <person name="Wu B."/>
            <person name="Yu Q."/>
            <person name="Deng Z."/>
            <person name="Duan Y."/>
            <person name="Luo F."/>
            <person name="Gmitter F. Jr."/>
        </authorList>
    </citation>
    <scope>NUCLEOTIDE SEQUENCE [LARGE SCALE GENOMIC DNA]</scope>
    <source>
        <strain evidence="2">cv. Valencia</strain>
    </source>
</reference>
<organism evidence="1 2">
    <name type="scientific">Citrus sinensis</name>
    <name type="common">Sweet orange</name>
    <name type="synonym">Citrus aurantium var. sinensis</name>
    <dbReference type="NCBI Taxonomy" id="2711"/>
    <lineage>
        <taxon>Eukaryota</taxon>
        <taxon>Viridiplantae</taxon>
        <taxon>Streptophyta</taxon>
        <taxon>Embryophyta</taxon>
        <taxon>Tracheophyta</taxon>
        <taxon>Spermatophyta</taxon>
        <taxon>Magnoliopsida</taxon>
        <taxon>eudicotyledons</taxon>
        <taxon>Gunneridae</taxon>
        <taxon>Pentapetalae</taxon>
        <taxon>rosids</taxon>
        <taxon>malvids</taxon>
        <taxon>Sapindales</taxon>
        <taxon>Rutaceae</taxon>
        <taxon>Aurantioideae</taxon>
        <taxon>Citrus</taxon>
    </lineage>
</organism>
<keyword evidence="1" id="KW-0645">Protease</keyword>
<name>A0ACB8JPY0_CITSI</name>
<keyword evidence="1" id="KW-0378">Hydrolase</keyword>
<keyword evidence="2" id="KW-1185">Reference proteome</keyword>
<accession>A0ACB8JPY0</accession>